<dbReference type="STRING" id="41047.A0A397HEK3"/>
<feature type="compositionally biased region" description="Acidic residues" evidence="1">
    <location>
        <begin position="490"/>
        <end position="514"/>
    </location>
</feature>
<feature type="region of interest" description="Disordered" evidence="1">
    <location>
        <begin position="1"/>
        <end position="113"/>
    </location>
</feature>
<feature type="region of interest" description="Disordered" evidence="1">
    <location>
        <begin position="803"/>
        <end position="842"/>
    </location>
</feature>
<feature type="compositionally biased region" description="Gly residues" evidence="1">
    <location>
        <begin position="911"/>
        <end position="920"/>
    </location>
</feature>
<feature type="region of interest" description="Disordered" evidence="1">
    <location>
        <begin position="470"/>
        <end position="514"/>
    </location>
</feature>
<dbReference type="OrthoDB" id="342064at2759"/>
<dbReference type="Pfam" id="PF12066">
    <property type="entry name" value="SERRATE_Ars2_N"/>
    <property type="match status" value="1"/>
</dbReference>
<dbReference type="VEuPathDB" id="FungiDB:CDV56_108614"/>
<feature type="region of interest" description="Disordered" evidence="1">
    <location>
        <begin position="878"/>
        <end position="920"/>
    </location>
</feature>
<dbReference type="Pfam" id="PF13821">
    <property type="entry name" value="DUF4187"/>
    <property type="match status" value="1"/>
</dbReference>
<dbReference type="InterPro" id="IPR021933">
    <property type="entry name" value="SERRATE/Ars2_N"/>
</dbReference>
<dbReference type="InterPro" id="IPR025239">
    <property type="entry name" value="DUF4187"/>
</dbReference>
<dbReference type="InterPro" id="IPR013087">
    <property type="entry name" value="Znf_C2H2_type"/>
</dbReference>
<feature type="compositionally biased region" description="Polar residues" evidence="1">
    <location>
        <begin position="725"/>
        <end position="744"/>
    </location>
</feature>
<sequence>MDSYESYGSPGRNREGDPYVARAQTDSYRRRSPGAQDRRRGTRGRSRSPVMIDRYEPSVRRPSRDDYYASSARENAFREREDRRAAPSPTVANIDRYVPGQESGKRPLPTNPLPNPLNLDFQVGFNWFAEWWRAEQSIKEEKDRAKYGGRRPSDRVKGEREAREDRERERAQIQAAYDTYKVDLQIKMARTFVQHHRNEEWFKERYVPEVRDPLRRRLMDFRVGAYQQWERDIEGGLFDDFTLEGIYKTESDGAGGVIEKEEGETTAVGETLGVLDLLPARGGELRDEALSQPALLIKTLAPNVSREKIEEFCKEHLGEQDGGFKWLSLSDPNPSKKFHRMGWIMLHPAPESAVIERGDGREEEGEEMDHDQGANGDVTVSAAEKALEAVNDKTIHDPVHGDFVCHVGIHVPPPQTRKKALWDLFSAPERIERDLELARRLVFKLDAEMGGNADGYSKIEDRVEELRGKGWLQPPVTGPVSVKKRKPDFDPADIDEGEAEEGEEQEGWDDDEVDDEELLAKKKKLDLMVEYLRRVYNFCFFCVFESDSVHELARKCPGGHLRRPRAGLTSQSKDVARASALGQPFPVKKKEPSEEGEEQPPVEEKRPHRFSSKAEQQLQRAFNWVRTFEDKLLQILEPDNVDIRKLGGKPVDEALEEELSKFVKQEDEAKFRCKVPECTKLFKAEHFWRKHVEKRHTEWFENIKSDLSLVNSYVLDPARIAPSRSDANSNGHFPLSSAQSQTGTPRGFSLANLPPYLANSVNIPGGTHGLPGAAGLAGFMNVNTQAWNANGLVTGEHAAGLHHPGVIRRGGGRYNNRSGPYDRRGNRQGAPGGGRMSPVRGLPNMYGAGGRMGASGAAPYIPPGHPAAAALMGAGPFPDAMGSGPGQQGMGPREATQGRSIKSYEDLDAVGGAGSGELNY</sequence>
<dbReference type="GO" id="GO:0000776">
    <property type="term" value="C:kinetochore"/>
    <property type="evidence" value="ECO:0007669"/>
    <property type="project" value="TreeGrafter"/>
</dbReference>
<dbReference type="InterPro" id="IPR007042">
    <property type="entry name" value="SERRATE/Ars2_C"/>
</dbReference>
<dbReference type="InterPro" id="IPR039249">
    <property type="entry name" value="GPATCH11"/>
</dbReference>
<feature type="region of interest" description="Disordered" evidence="1">
    <location>
        <begin position="142"/>
        <end position="170"/>
    </location>
</feature>
<accession>A0A397HEK3</accession>
<evidence type="ECO:0000256" key="1">
    <source>
        <dbReference type="SAM" id="MobiDB-lite"/>
    </source>
</evidence>
<name>A0A397HEK3_ASPTH</name>
<feature type="domain" description="C2H2-type" evidence="2">
    <location>
        <begin position="673"/>
        <end position="696"/>
    </location>
</feature>
<evidence type="ECO:0000313" key="3">
    <source>
        <dbReference type="EMBL" id="RHZ60468.1"/>
    </source>
</evidence>
<keyword evidence="4" id="KW-1185">Reference proteome</keyword>
<feature type="compositionally biased region" description="Basic and acidic residues" evidence="1">
    <location>
        <begin position="75"/>
        <end position="85"/>
    </location>
</feature>
<protein>
    <recommendedName>
        <fullName evidence="2">C2H2-type domain-containing protein</fullName>
    </recommendedName>
</protein>
<organism evidence="3 4">
    <name type="scientific">Aspergillus thermomutatus</name>
    <name type="common">Neosartorya pseudofischeri</name>
    <dbReference type="NCBI Taxonomy" id="41047"/>
    <lineage>
        <taxon>Eukaryota</taxon>
        <taxon>Fungi</taxon>
        <taxon>Dikarya</taxon>
        <taxon>Ascomycota</taxon>
        <taxon>Pezizomycotina</taxon>
        <taxon>Eurotiomycetes</taxon>
        <taxon>Eurotiomycetidae</taxon>
        <taxon>Eurotiales</taxon>
        <taxon>Aspergillaceae</taxon>
        <taxon>Aspergillus</taxon>
        <taxon>Aspergillus subgen. Fumigati</taxon>
    </lineage>
</organism>
<feature type="region of interest" description="Disordered" evidence="1">
    <location>
        <begin position="725"/>
        <end position="746"/>
    </location>
</feature>
<dbReference type="GeneID" id="38130588"/>
<dbReference type="AlphaFoldDB" id="A0A397HEK3"/>
<dbReference type="Pfam" id="PF04959">
    <property type="entry name" value="ARS2"/>
    <property type="match status" value="1"/>
</dbReference>
<dbReference type="SMART" id="SM01173">
    <property type="entry name" value="DUF4187"/>
    <property type="match status" value="1"/>
</dbReference>
<proteinExistence type="predicted"/>
<dbReference type="Proteomes" id="UP000215305">
    <property type="component" value="Unassembled WGS sequence"/>
</dbReference>
<dbReference type="PANTHER" id="PTHR21032">
    <property type="entry name" value="G PATCH DOMAIN-CONTAINING PROTEIN 11"/>
    <property type="match status" value="1"/>
</dbReference>
<feature type="region of interest" description="Disordered" evidence="1">
    <location>
        <begin position="581"/>
        <end position="610"/>
    </location>
</feature>
<dbReference type="PANTHER" id="PTHR21032:SF2">
    <property type="entry name" value="RESISTANCE PROTEIN ARS2, PUTATIVE (AFU_ORTHOLOGUE AFUA_2G14710)-RELATED"/>
    <property type="match status" value="1"/>
</dbReference>
<gene>
    <name evidence="3" type="ORF">CDV56_108614</name>
</gene>
<comment type="caution">
    <text evidence="3">The sequence shown here is derived from an EMBL/GenBank/DDBJ whole genome shotgun (WGS) entry which is preliminary data.</text>
</comment>
<evidence type="ECO:0000313" key="4">
    <source>
        <dbReference type="Proteomes" id="UP000215305"/>
    </source>
</evidence>
<dbReference type="RefSeq" id="XP_026616096.1">
    <property type="nucleotide sequence ID" value="XM_026762233.1"/>
</dbReference>
<dbReference type="PROSITE" id="PS00028">
    <property type="entry name" value="ZINC_FINGER_C2H2_1"/>
    <property type="match status" value="1"/>
</dbReference>
<feature type="compositionally biased region" description="Basic and acidic residues" evidence="1">
    <location>
        <begin position="53"/>
        <end position="67"/>
    </location>
</feature>
<reference evidence="3" key="1">
    <citation type="submission" date="2018-08" db="EMBL/GenBank/DDBJ databases">
        <title>Draft genome sequence of azole-resistant Aspergillus thermomutatus (Neosartorya pseudofischeri) strain HMR AF 39, isolated from a human nasal aspirate.</title>
        <authorList>
            <person name="Parent-Michaud M."/>
            <person name="Dufresne P.J."/>
            <person name="Fournier E."/>
            <person name="Martineau C."/>
            <person name="Moreira S."/>
            <person name="Perkins V."/>
            <person name="De Repentigny L."/>
            <person name="Dufresne S.F."/>
        </authorList>
    </citation>
    <scope>NUCLEOTIDE SEQUENCE [LARGE SCALE GENOMIC DNA]</scope>
    <source>
        <strain evidence="3">HMR AF 39</strain>
    </source>
</reference>
<dbReference type="EMBL" id="NKHU02000052">
    <property type="protein sequence ID" value="RHZ60468.1"/>
    <property type="molecule type" value="Genomic_DNA"/>
</dbReference>
<evidence type="ECO:0000259" key="2">
    <source>
        <dbReference type="PROSITE" id="PS00028"/>
    </source>
</evidence>